<reference evidence="2" key="2">
    <citation type="journal article" date="2015" name="Data Brief">
        <title>Shoot transcriptome of the giant reed, Arundo donax.</title>
        <authorList>
            <person name="Barrero R.A."/>
            <person name="Guerrero F.D."/>
            <person name="Moolhuijzen P."/>
            <person name="Goolsby J.A."/>
            <person name="Tidwell J."/>
            <person name="Bellgard S.E."/>
            <person name="Bellgard M.I."/>
        </authorList>
    </citation>
    <scope>NUCLEOTIDE SEQUENCE</scope>
    <source>
        <tissue evidence="2">Shoot tissue taken approximately 20 cm above the soil surface</tissue>
    </source>
</reference>
<evidence type="ECO:0000313" key="2">
    <source>
        <dbReference type="EMBL" id="JAE16870.1"/>
    </source>
</evidence>
<evidence type="ECO:0000256" key="1">
    <source>
        <dbReference type="SAM" id="MobiDB-lite"/>
    </source>
</evidence>
<name>A0A0A9FVK5_ARUDO</name>
<sequence length="103" mass="11852">MDPQCSEQLGGDSSQMVSNVQSPHEDLELLNLVGSTSRMIIQDIGGERPLVIRLINCIFFMLLSVWLRPEARFTFVFAHRKAKQNKKRGGKKRYTRFECNHTV</sequence>
<protein>
    <submittedName>
        <fullName evidence="2">Uncharacterized protein</fullName>
    </submittedName>
</protein>
<feature type="region of interest" description="Disordered" evidence="1">
    <location>
        <begin position="1"/>
        <end position="22"/>
    </location>
</feature>
<dbReference type="EMBL" id="GBRH01181026">
    <property type="protein sequence ID" value="JAE16870.1"/>
    <property type="molecule type" value="Transcribed_RNA"/>
</dbReference>
<dbReference type="AlphaFoldDB" id="A0A0A9FVK5"/>
<proteinExistence type="predicted"/>
<organism evidence="2">
    <name type="scientific">Arundo donax</name>
    <name type="common">Giant reed</name>
    <name type="synonym">Donax arundinaceus</name>
    <dbReference type="NCBI Taxonomy" id="35708"/>
    <lineage>
        <taxon>Eukaryota</taxon>
        <taxon>Viridiplantae</taxon>
        <taxon>Streptophyta</taxon>
        <taxon>Embryophyta</taxon>
        <taxon>Tracheophyta</taxon>
        <taxon>Spermatophyta</taxon>
        <taxon>Magnoliopsida</taxon>
        <taxon>Liliopsida</taxon>
        <taxon>Poales</taxon>
        <taxon>Poaceae</taxon>
        <taxon>PACMAD clade</taxon>
        <taxon>Arundinoideae</taxon>
        <taxon>Arundineae</taxon>
        <taxon>Arundo</taxon>
    </lineage>
</organism>
<accession>A0A0A9FVK5</accession>
<reference evidence="2" key="1">
    <citation type="submission" date="2014-09" db="EMBL/GenBank/DDBJ databases">
        <authorList>
            <person name="Magalhaes I.L.F."/>
            <person name="Oliveira U."/>
            <person name="Santos F.R."/>
            <person name="Vidigal T.H.D.A."/>
            <person name="Brescovit A.D."/>
            <person name="Santos A.J."/>
        </authorList>
    </citation>
    <scope>NUCLEOTIDE SEQUENCE</scope>
    <source>
        <tissue evidence="2">Shoot tissue taken approximately 20 cm above the soil surface</tissue>
    </source>
</reference>